<dbReference type="Pfam" id="PF16326">
    <property type="entry name" value="ABC_tran_CTD"/>
    <property type="match status" value="1"/>
</dbReference>
<dbReference type="InterPro" id="IPR032524">
    <property type="entry name" value="ABC_tran_C"/>
</dbReference>
<feature type="domain" description="ABC transporter" evidence="6">
    <location>
        <begin position="2"/>
        <end position="243"/>
    </location>
</feature>
<dbReference type="SUPFAM" id="SSF52540">
    <property type="entry name" value="P-loop containing nucleoside triphosphate hydrolases"/>
    <property type="match status" value="2"/>
</dbReference>
<dbReference type="PANTHER" id="PTHR19211">
    <property type="entry name" value="ATP-BINDING TRANSPORT PROTEIN-RELATED"/>
    <property type="match status" value="1"/>
</dbReference>
<evidence type="ECO:0000256" key="2">
    <source>
        <dbReference type="ARBA" id="ARBA00022741"/>
    </source>
</evidence>
<dbReference type="Pfam" id="PF00005">
    <property type="entry name" value="ABC_tran"/>
    <property type="match status" value="2"/>
</dbReference>
<dbReference type="InterPro" id="IPR003439">
    <property type="entry name" value="ABC_transporter-like_ATP-bd"/>
</dbReference>
<evidence type="ECO:0000256" key="5">
    <source>
        <dbReference type="SAM" id="MobiDB-lite"/>
    </source>
</evidence>
<organism evidence="7">
    <name type="scientific">hydrothermal vent metagenome</name>
    <dbReference type="NCBI Taxonomy" id="652676"/>
    <lineage>
        <taxon>unclassified sequences</taxon>
        <taxon>metagenomes</taxon>
        <taxon>ecological metagenomes</taxon>
    </lineage>
</organism>
<dbReference type="InterPro" id="IPR003593">
    <property type="entry name" value="AAA+_ATPase"/>
</dbReference>
<reference evidence="7" key="1">
    <citation type="submission" date="2018-06" db="EMBL/GenBank/DDBJ databases">
        <authorList>
            <person name="Zhirakovskaya E."/>
        </authorList>
    </citation>
    <scope>NUCLEOTIDE SEQUENCE</scope>
</reference>
<feature type="coiled-coil region" evidence="4">
    <location>
        <begin position="569"/>
        <end position="596"/>
    </location>
</feature>
<dbReference type="GO" id="GO:0003677">
    <property type="term" value="F:DNA binding"/>
    <property type="evidence" value="ECO:0007669"/>
    <property type="project" value="InterPro"/>
</dbReference>
<dbReference type="EMBL" id="UOEM01000056">
    <property type="protein sequence ID" value="VAW12934.1"/>
    <property type="molecule type" value="Genomic_DNA"/>
</dbReference>
<keyword evidence="4" id="KW-0175">Coiled coil</keyword>
<dbReference type="Gene3D" id="1.10.287.380">
    <property type="entry name" value="Valyl-tRNA synthetase, C-terminal domain"/>
    <property type="match status" value="1"/>
</dbReference>
<dbReference type="InterPro" id="IPR050611">
    <property type="entry name" value="ABCF"/>
</dbReference>
<dbReference type="InterPro" id="IPR017871">
    <property type="entry name" value="ABC_transporter-like_CS"/>
</dbReference>
<evidence type="ECO:0000256" key="3">
    <source>
        <dbReference type="ARBA" id="ARBA00022840"/>
    </source>
</evidence>
<evidence type="ECO:0000256" key="1">
    <source>
        <dbReference type="ARBA" id="ARBA00022737"/>
    </source>
</evidence>
<evidence type="ECO:0000256" key="4">
    <source>
        <dbReference type="SAM" id="Coils"/>
    </source>
</evidence>
<name>A0A3B0TWH2_9ZZZZ</name>
<evidence type="ECO:0000259" key="6">
    <source>
        <dbReference type="PROSITE" id="PS50893"/>
    </source>
</evidence>
<dbReference type="InterPro" id="IPR032781">
    <property type="entry name" value="ABC_tran_Xtn"/>
</dbReference>
<dbReference type="InterPro" id="IPR037118">
    <property type="entry name" value="Val-tRNA_synth_C_sf"/>
</dbReference>
<gene>
    <name evidence="7" type="ORF">MNBD_ALPHA09-4</name>
</gene>
<protein>
    <submittedName>
        <fullName evidence="7">Bis-ABC ATPase YheS</fullName>
    </submittedName>
</protein>
<dbReference type="InterPro" id="IPR027417">
    <property type="entry name" value="P-loop_NTPase"/>
</dbReference>
<sequence length="649" mass="72267">MLHINDIRYRIDGRLILDGATAMVPGGHKVGLVGRNGTGKTTLLKLIAGELEFESGGLGLPKATRIGMVRQEAPGDDRRLIDFVLEADTERAALMAEAETVTDPDRTAEVHIRLADIRAHEAPSRAAIILAGLGFDEAEQERSLGEFSGGWRMRVALAALLFSQPDLLLLDEPTNYLDLEGALWLESYLRRYPRTVIIVSHDRDLLNRAVQSILHLSGGKLTLYAGGYDDFERKRREQQALTLKLKTKQDDARRHMEAFVERFRYKASKARQAQSRLKALEKMQPIPDIVENRIKPFHFPSPEKPLAPPLFRFEDMDVGYGEDAVILRGITTRIDTDDRIGLLGANGNGKSTFAKLLAGRLSPMSGRKSYDKRMRIGYFAQHQLDELNPEDTPYDHIRALMPEATQAQVRARLGAIGFGIETADTIAEKLSGGEKARLLFALATFHHPHLLILDEPTNHLDVESRESLVMALNDYEGAVILISHDRHLIEAAVDRLWLVGGGTVAPYDGDMDDYRALLLETRRTKAPANGNRGSKKAGISDARPQPVPVFSKEDATARRREAARRRAKIQPLKRTAETLEKTIHKLEAEIARLDADLAEPGLFEGDPARGNDIAKQKAGRQKALQRAETEWIEAAGLYEEARAKIEAEL</sequence>
<dbReference type="CDD" id="cd03221">
    <property type="entry name" value="ABCF_EF-3"/>
    <property type="match status" value="2"/>
</dbReference>
<proteinExistence type="predicted"/>
<dbReference type="PANTHER" id="PTHR19211:SF14">
    <property type="entry name" value="ATP-BINDING CASSETTE SUB-FAMILY F MEMBER 1"/>
    <property type="match status" value="1"/>
</dbReference>
<evidence type="ECO:0000313" key="7">
    <source>
        <dbReference type="EMBL" id="VAW12934.1"/>
    </source>
</evidence>
<accession>A0A3B0TWH2</accession>
<dbReference type="Gene3D" id="3.40.50.300">
    <property type="entry name" value="P-loop containing nucleotide triphosphate hydrolases"/>
    <property type="match status" value="2"/>
</dbReference>
<keyword evidence="3" id="KW-0067">ATP-binding</keyword>
<dbReference type="Pfam" id="PF12848">
    <property type="entry name" value="ABC_tran_Xtn"/>
    <property type="match status" value="1"/>
</dbReference>
<dbReference type="AlphaFoldDB" id="A0A3B0TWH2"/>
<dbReference type="GO" id="GO:0005524">
    <property type="term" value="F:ATP binding"/>
    <property type="evidence" value="ECO:0007669"/>
    <property type="project" value="UniProtKB-KW"/>
</dbReference>
<feature type="domain" description="ABC transporter" evidence="6">
    <location>
        <begin position="311"/>
        <end position="526"/>
    </location>
</feature>
<dbReference type="GO" id="GO:0016887">
    <property type="term" value="F:ATP hydrolysis activity"/>
    <property type="evidence" value="ECO:0007669"/>
    <property type="project" value="InterPro"/>
</dbReference>
<feature type="region of interest" description="Disordered" evidence="5">
    <location>
        <begin position="526"/>
        <end position="547"/>
    </location>
</feature>
<dbReference type="FunFam" id="3.40.50.300:FF:000011">
    <property type="entry name" value="Putative ABC transporter ATP-binding component"/>
    <property type="match status" value="1"/>
</dbReference>
<keyword evidence="2" id="KW-0547">Nucleotide-binding</keyword>
<dbReference type="PROSITE" id="PS50893">
    <property type="entry name" value="ABC_TRANSPORTER_2"/>
    <property type="match status" value="2"/>
</dbReference>
<dbReference type="PROSITE" id="PS00211">
    <property type="entry name" value="ABC_TRANSPORTER_1"/>
    <property type="match status" value="2"/>
</dbReference>
<keyword evidence="1" id="KW-0677">Repeat</keyword>
<dbReference type="SMART" id="SM00382">
    <property type="entry name" value="AAA"/>
    <property type="match status" value="2"/>
</dbReference>